<sequence>MAVSALPLWSLAMVVAFQETVEAYVTSTDTEGDDDLLNKLERLILDHIPRSIAETVSMLGVIIPNVEIGGRVDGADVAALANIRTFLESLA</sequence>
<evidence type="ECO:0000313" key="2">
    <source>
        <dbReference type="Proteomes" id="UP000539957"/>
    </source>
</evidence>
<dbReference type="Proteomes" id="UP000539957">
    <property type="component" value="Unassembled WGS sequence"/>
</dbReference>
<evidence type="ECO:0000313" key="1">
    <source>
        <dbReference type="EMBL" id="MBB4799083.1"/>
    </source>
</evidence>
<comment type="caution">
    <text evidence="1">The sequence shown here is derived from an EMBL/GenBank/DDBJ whole genome shotgun (WGS) entry which is preliminary data.</text>
</comment>
<gene>
    <name evidence="1" type="ORF">HNP32_002839</name>
</gene>
<dbReference type="RefSeq" id="WP_114818804.1">
    <property type="nucleotide sequence ID" value="NZ_CP139996.1"/>
</dbReference>
<keyword evidence="2" id="KW-1185">Reference proteome</keyword>
<dbReference type="AlphaFoldDB" id="A0A7W7N463"/>
<accession>A0A7W7N463</accession>
<name>A0A7W7N463_9CAUL</name>
<proteinExistence type="predicted"/>
<organism evidence="1 2">
    <name type="scientific">Brevundimonas bullata</name>
    <dbReference type="NCBI Taxonomy" id="13160"/>
    <lineage>
        <taxon>Bacteria</taxon>
        <taxon>Pseudomonadati</taxon>
        <taxon>Pseudomonadota</taxon>
        <taxon>Alphaproteobacteria</taxon>
        <taxon>Caulobacterales</taxon>
        <taxon>Caulobacteraceae</taxon>
        <taxon>Brevundimonas</taxon>
    </lineage>
</organism>
<dbReference type="EMBL" id="JACHKY010000005">
    <property type="protein sequence ID" value="MBB4799083.1"/>
    <property type="molecule type" value="Genomic_DNA"/>
</dbReference>
<protein>
    <submittedName>
        <fullName evidence="1">Uncharacterized protein</fullName>
    </submittedName>
</protein>
<reference evidence="1 2" key="1">
    <citation type="submission" date="2020-08" db="EMBL/GenBank/DDBJ databases">
        <title>Functional genomics of gut bacteria from endangered species of beetles.</title>
        <authorList>
            <person name="Carlos-Shanley C."/>
        </authorList>
    </citation>
    <scope>NUCLEOTIDE SEQUENCE [LARGE SCALE GENOMIC DNA]</scope>
    <source>
        <strain evidence="1 2">S00123</strain>
    </source>
</reference>
<dbReference type="OrthoDB" id="9909152at2"/>